<dbReference type="PANTHER" id="PTHR44083:SF30">
    <property type="entry name" value="TOPLESS-LIKE PROTEIN"/>
    <property type="match status" value="1"/>
</dbReference>
<dbReference type="EMBL" id="KT164716">
    <property type="protein sequence ID" value="AKT94845.1"/>
    <property type="molecule type" value="mRNA"/>
</dbReference>
<evidence type="ECO:0000256" key="3">
    <source>
        <dbReference type="PROSITE-ProRule" id="PRU00221"/>
    </source>
</evidence>
<accession>A0A172CN11</accession>
<dbReference type="PROSITE" id="PS50294">
    <property type="entry name" value="WD_REPEATS_REGION"/>
    <property type="match status" value="1"/>
</dbReference>
<dbReference type="InterPro" id="IPR006595">
    <property type="entry name" value="CTLH_C"/>
</dbReference>
<dbReference type="Gene3D" id="2.130.10.10">
    <property type="entry name" value="YVTN repeat-like/Quinoprotein amine dehydrogenase"/>
    <property type="match status" value="3"/>
</dbReference>
<dbReference type="InterPro" id="IPR001680">
    <property type="entry name" value="WD40_rpt"/>
</dbReference>
<dbReference type="SMART" id="SM00667">
    <property type="entry name" value="LisH"/>
    <property type="match status" value="1"/>
</dbReference>
<dbReference type="InterPro" id="IPR019775">
    <property type="entry name" value="WD40_repeat_CS"/>
</dbReference>
<dbReference type="PROSITE" id="PS50082">
    <property type="entry name" value="WD_REPEATS_2"/>
    <property type="match status" value="1"/>
</dbReference>
<feature type="repeat" description="WD" evidence="3">
    <location>
        <begin position="579"/>
        <end position="622"/>
    </location>
</feature>
<dbReference type="SUPFAM" id="SSF50969">
    <property type="entry name" value="YVTN repeat-like/Quinoprotein amine dehydrogenase"/>
    <property type="match status" value="1"/>
</dbReference>
<dbReference type="SMART" id="SM00668">
    <property type="entry name" value="CTLH"/>
    <property type="match status" value="2"/>
</dbReference>
<organism evidence="5">
    <name type="scientific">Populus tomentosa</name>
    <name type="common">Chinese white poplar</name>
    <dbReference type="NCBI Taxonomy" id="118781"/>
    <lineage>
        <taxon>Eukaryota</taxon>
        <taxon>Viridiplantae</taxon>
        <taxon>Streptophyta</taxon>
        <taxon>Embryophyta</taxon>
        <taxon>Tracheophyta</taxon>
        <taxon>Spermatophyta</taxon>
        <taxon>Magnoliopsida</taxon>
        <taxon>eudicotyledons</taxon>
        <taxon>Gunneridae</taxon>
        <taxon>Pentapetalae</taxon>
        <taxon>rosids</taxon>
        <taxon>fabids</taxon>
        <taxon>Malpighiales</taxon>
        <taxon>Salicaceae</taxon>
        <taxon>Saliceae</taxon>
        <taxon>Populus</taxon>
    </lineage>
</organism>
<dbReference type="AlphaFoldDB" id="A0A172CN11"/>
<dbReference type="Pfam" id="PF21359">
    <property type="entry name" value="zf_topless"/>
    <property type="match status" value="1"/>
</dbReference>
<dbReference type="PROSITE" id="PS00678">
    <property type="entry name" value="WD_REPEATS_1"/>
    <property type="match status" value="1"/>
</dbReference>
<dbReference type="PANTHER" id="PTHR44083">
    <property type="entry name" value="TOPLESS-RELATED PROTEIN 1-RELATED"/>
    <property type="match status" value="1"/>
</dbReference>
<dbReference type="InterPro" id="IPR015943">
    <property type="entry name" value="WD40/YVTN_repeat-like_dom_sf"/>
</dbReference>
<dbReference type="InterPro" id="IPR036322">
    <property type="entry name" value="WD40_repeat_dom_sf"/>
</dbReference>
<evidence type="ECO:0000259" key="4">
    <source>
        <dbReference type="PROSITE" id="PS50897"/>
    </source>
</evidence>
<dbReference type="SMART" id="SM00320">
    <property type="entry name" value="WD40"/>
    <property type="match status" value="9"/>
</dbReference>
<evidence type="ECO:0000313" key="5">
    <source>
        <dbReference type="EMBL" id="AKT94845.1"/>
    </source>
</evidence>
<dbReference type="PROSITE" id="PS50897">
    <property type="entry name" value="CTLH"/>
    <property type="match status" value="2"/>
</dbReference>
<proteinExistence type="evidence at transcript level"/>
<dbReference type="InterPro" id="IPR027728">
    <property type="entry name" value="Topless_fam"/>
</dbReference>
<dbReference type="InterPro" id="IPR048419">
    <property type="entry name" value="Topless_Znf"/>
</dbReference>
<dbReference type="PROSITE" id="PS50896">
    <property type="entry name" value="LISH"/>
    <property type="match status" value="1"/>
</dbReference>
<keyword evidence="2" id="KW-0677">Repeat</keyword>
<dbReference type="Pfam" id="PF00400">
    <property type="entry name" value="WD40"/>
    <property type="match status" value="2"/>
</dbReference>
<keyword evidence="1 3" id="KW-0853">WD repeat</keyword>
<dbReference type="InterPro" id="IPR054080">
    <property type="entry name" value="TPR1-like_2nd"/>
</dbReference>
<evidence type="ECO:0000256" key="1">
    <source>
        <dbReference type="ARBA" id="ARBA00022574"/>
    </source>
</evidence>
<feature type="domain" description="CTLH" evidence="4">
    <location>
        <begin position="210"/>
        <end position="268"/>
    </location>
</feature>
<feature type="domain" description="CTLH" evidence="4">
    <location>
        <begin position="10"/>
        <end position="68"/>
    </location>
</feature>
<name>A0A172CN11_POPTO</name>
<dbReference type="InterPro" id="IPR006594">
    <property type="entry name" value="LisH"/>
</dbReference>
<dbReference type="Pfam" id="PF21889">
    <property type="entry name" value="TPR1-like_2nd"/>
    <property type="match status" value="2"/>
</dbReference>
<evidence type="ECO:0000256" key="2">
    <source>
        <dbReference type="ARBA" id="ARBA00022737"/>
    </source>
</evidence>
<reference evidence="5" key="1">
    <citation type="submission" date="2015-06" db="EMBL/GenBank/DDBJ databases">
        <title>Association study reveal Pto-Wuschela gene regulatory network.</title>
        <authorList>
            <person name="Zhang D."/>
            <person name="Yang X."/>
        </authorList>
    </citation>
    <scope>NUCLEOTIDE SEQUENCE</scope>
</reference>
<dbReference type="SUPFAM" id="SSF50978">
    <property type="entry name" value="WD40 repeat-like"/>
    <property type="match status" value="1"/>
</dbReference>
<dbReference type="InterPro" id="IPR011044">
    <property type="entry name" value="Quino_amine_DH_bsu"/>
</dbReference>
<dbReference type="GO" id="GO:0006355">
    <property type="term" value="P:regulation of DNA-templated transcription"/>
    <property type="evidence" value="ECO:0007669"/>
    <property type="project" value="InterPro"/>
</dbReference>
<protein>
    <submittedName>
        <fullName evidence="5">WD-40 repeat family protein-1</fullName>
    </submittedName>
</protein>
<sequence length="1149" mass="128309">MCSLERETGIFFDAKHFEIMVLGGKFDEAEKYISGFTDMHDNLDSTRIFFELRKQKFLEALDRKDRPKALDVLTKELQDFSRYNERLFRDATKLLTMDDFRKHRTLRSYGDPKIERIHVMNALKTFISDNPAFKGKMDPPTGRNASLLRLLVRGDLDGSTSMTRDFTFSGSKAAVEMSALSKDLVLFISQFLDEEGFKETARMLERESSYYFNMKFFEDMICSGDWDEAERYFSCFTKLSDNRFSMKVYFEIRKQKFLEAMDNKDCAKALDILVKDLKTFVPYNEELFKEMTLLLTLNDIRDHESLSMYSDAGSARKVMRVELKKLIEANPLFSEKLEFLNVASHWLRRLINQSLNWQHVLCAYPQPNPDIRTHFVDHVCVPIPSDDHLFSTLSDSNPVAHSSISSEALSLGDPTNIGIAAITDGSEDITSVHYSSIPESEIAILKRPSDESRFPWMQEISADSHPDQSSIGISDDLPKNVLRILNEGSYPTSMDFHPEYQTVLLVGTSVGDIGLWEVRSGESLLSRNFKATLLKDPSVSVNRVAWSPEGCFFGVAYSKHKVQIYSYNDAKDVQQQLEIDAHVGGVNDLAFSAPEKQLLVITCGDDKTIKAWDVTSGVKMYTFEGHDAPVYSLCPHSKGNVNFLSATSVNNNIKVCLYDNLGARVDHDAPGLGLFSCGTSISGESFLAEWGDTEGSIKRTYLGLQKSSSGVVQFDIMKNQVLAAGDEHVIKIWDMDKVELFTTIDAEGGLPENPCVRFNKEGTLLAVSANDNKIKILAKDSGLHSLHTSQNCSDDASRDPCHNFKKLGIEPSSTVACAGAADEAVTNISRLIYNNAGNSILALTSNAYHLCWKWSQNDTHSSDKATAEVPPQLWQPGSSFGLMTNDLTGSSPEETVPCFALSKNDSYLLSACQHVEGEFLCMLKFKTMLLIMQPPAATCISFYPQDNNILAIGRDDSTILIYNVRSAKIFVWKVEGWGKERSTFLQIPNGRTLSSLSLDTDIQFHQNQTEFLVVHETCLSIYDTRKLECVKQWSPGDFGAPISHATFSCDGQMVYASFEDGLVSIFDASDFQLYCRINPTAYLSPTSSLGVYLLVVAAHPQEPDQFAVGLKDGGVIVFEPPISAGKWSMLTAYENGSASKIPAESEANQ</sequence>